<dbReference type="Gene3D" id="3.40.630.30">
    <property type="match status" value="1"/>
</dbReference>
<dbReference type="PROSITE" id="PS51186">
    <property type="entry name" value="GNAT"/>
    <property type="match status" value="1"/>
</dbReference>
<keyword evidence="2" id="KW-0012">Acyltransferase</keyword>
<dbReference type="EMBL" id="JAGSOV010000009">
    <property type="protein sequence ID" value="MCO1654261.1"/>
    <property type="molecule type" value="Genomic_DNA"/>
</dbReference>
<dbReference type="InterPro" id="IPR016181">
    <property type="entry name" value="Acyl_CoA_acyltransferase"/>
</dbReference>
<comment type="caution">
    <text evidence="4">The sequence shown here is derived from an EMBL/GenBank/DDBJ whole genome shotgun (WGS) entry which is preliminary data.</text>
</comment>
<evidence type="ECO:0000259" key="3">
    <source>
        <dbReference type="PROSITE" id="PS51186"/>
    </source>
</evidence>
<evidence type="ECO:0000256" key="2">
    <source>
        <dbReference type="ARBA" id="ARBA00023315"/>
    </source>
</evidence>
<accession>A0ABT0ZU52</accession>
<dbReference type="RefSeq" id="WP_252435861.1">
    <property type="nucleotide sequence ID" value="NZ_JAGSOV010000009.1"/>
</dbReference>
<keyword evidence="1" id="KW-0808">Transferase</keyword>
<feature type="domain" description="N-acetyltransferase" evidence="3">
    <location>
        <begin position="139"/>
        <end position="302"/>
    </location>
</feature>
<evidence type="ECO:0000256" key="1">
    <source>
        <dbReference type="ARBA" id="ARBA00022679"/>
    </source>
</evidence>
<dbReference type="Proteomes" id="UP001165283">
    <property type="component" value="Unassembled WGS sequence"/>
</dbReference>
<dbReference type="Pfam" id="PF00583">
    <property type="entry name" value="Acetyltransf_1"/>
    <property type="match status" value="1"/>
</dbReference>
<dbReference type="PANTHER" id="PTHR43877:SF1">
    <property type="entry name" value="ACETYLTRANSFERASE"/>
    <property type="match status" value="1"/>
</dbReference>
<evidence type="ECO:0000313" key="5">
    <source>
        <dbReference type="Proteomes" id="UP001165283"/>
    </source>
</evidence>
<dbReference type="SUPFAM" id="SSF55729">
    <property type="entry name" value="Acyl-CoA N-acyltransferases (Nat)"/>
    <property type="match status" value="1"/>
</dbReference>
<dbReference type="PANTHER" id="PTHR43877">
    <property type="entry name" value="AMINOALKYLPHOSPHONATE N-ACETYLTRANSFERASE-RELATED-RELATED"/>
    <property type="match status" value="1"/>
</dbReference>
<proteinExistence type="predicted"/>
<gene>
    <name evidence="4" type="ORF">KDL28_04265</name>
</gene>
<dbReference type="CDD" id="cd04301">
    <property type="entry name" value="NAT_SF"/>
    <property type="match status" value="1"/>
</dbReference>
<organism evidence="4 5">
    <name type="scientific">Pseudonocardia humida</name>
    <dbReference type="NCBI Taxonomy" id="2800819"/>
    <lineage>
        <taxon>Bacteria</taxon>
        <taxon>Bacillati</taxon>
        <taxon>Actinomycetota</taxon>
        <taxon>Actinomycetes</taxon>
        <taxon>Pseudonocardiales</taxon>
        <taxon>Pseudonocardiaceae</taxon>
        <taxon>Pseudonocardia</taxon>
    </lineage>
</organism>
<keyword evidence="5" id="KW-1185">Reference proteome</keyword>
<evidence type="ECO:0000313" key="4">
    <source>
        <dbReference type="EMBL" id="MCO1654261.1"/>
    </source>
</evidence>
<name>A0ABT0ZU52_9PSEU</name>
<sequence>MEVGELHAVQAARWRAADPLLPTPEPPAPDPTLVPGGAGWTTRHDIDPEGMSASWTGLRNHALTALLADDDPAAALGALLDQWEPRLGPPDDDESTAEVVWPSRDTTPVLALARHGFAPAVVLAAGRPGRATAAPVPGLTVRPAVESDVDVVARFGLEIVRYDGRFGALGARPSTLPRLVEGYAAALRRPTPTIWLAEQHGRPVGMCSVDPPGYAPEAQGLCSASRVGYLGSMYVNPTARGTGIGSALHATADAALAAAGAEVTLLHHTVPNPISTPFWYRLGYRPLWTHWQRRPAVRLPAL</sequence>
<dbReference type="InterPro" id="IPR000182">
    <property type="entry name" value="GNAT_dom"/>
</dbReference>
<reference evidence="4" key="1">
    <citation type="submission" date="2021-04" db="EMBL/GenBank/DDBJ databases">
        <title>Pseudonocardia sp. nov., isolated from sandy soil of mangrove forest.</title>
        <authorList>
            <person name="Zan Z."/>
            <person name="Huang R."/>
            <person name="Liu W."/>
        </authorList>
    </citation>
    <scope>NUCLEOTIDE SEQUENCE</scope>
    <source>
        <strain evidence="4">S2-4</strain>
    </source>
</reference>
<dbReference type="InterPro" id="IPR050832">
    <property type="entry name" value="Bact_Acetyltransf"/>
</dbReference>
<protein>
    <submittedName>
        <fullName evidence="4">GNAT family N-acetyltransferase</fullName>
    </submittedName>
</protein>